<comment type="similarity">
    <text evidence="1">Belongs to the peptidase C19 family.</text>
</comment>
<name>A0A5P1E689_ASPOF</name>
<dbReference type="OrthoDB" id="2020758at2759"/>
<keyword evidence="3 5" id="KW-0863">Zinc-finger</keyword>
<evidence type="ECO:0000256" key="1">
    <source>
        <dbReference type="ARBA" id="ARBA00009085"/>
    </source>
</evidence>
<dbReference type="InterPro" id="IPR001394">
    <property type="entry name" value="Peptidase_C19_UCH"/>
</dbReference>
<evidence type="ECO:0000313" key="9">
    <source>
        <dbReference type="EMBL" id="ONK58078.1"/>
    </source>
</evidence>
<dbReference type="Pfam" id="PF00443">
    <property type="entry name" value="UCH"/>
    <property type="match status" value="1"/>
</dbReference>
<dbReference type="InterPro" id="IPR013083">
    <property type="entry name" value="Znf_RING/FYVE/PHD"/>
</dbReference>
<feature type="domain" description="USP" evidence="7">
    <location>
        <begin position="166"/>
        <end position="623"/>
    </location>
</feature>
<accession>A0A5P1E689</accession>
<gene>
    <name evidence="9" type="ORF">A4U43_C09F7890</name>
</gene>
<evidence type="ECO:0000259" key="7">
    <source>
        <dbReference type="PROSITE" id="PS50235"/>
    </source>
</evidence>
<dbReference type="GO" id="GO:0005829">
    <property type="term" value="C:cytosol"/>
    <property type="evidence" value="ECO:0007669"/>
    <property type="project" value="TreeGrafter"/>
</dbReference>
<protein>
    <submittedName>
        <fullName evidence="9">Uncharacterized protein</fullName>
    </submittedName>
</protein>
<dbReference type="GO" id="GO:0008270">
    <property type="term" value="F:zinc ion binding"/>
    <property type="evidence" value="ECO:0007669"/>
    <property type="project" value="UniProtKB-KW"/>
</dbReference>
<evidence type="ECO:0000256" key="6">
    <source>
        <dbReference type="SAM" id="MobiDB-lite"/>
    </source>
</evidence>
<dbReference type="PROSITE" id="PS50235">
    <property type="entry name" value="USP_3"/>
    <property type="match status" value="1"/>
</dbReference>
<dbReference type="PROSITE" id="PS00973">
    <property type="entry name" value="USP_2"/>
    <property type="match status" value="1"/>
</dbReference>
<evidence type="ECO:0000256" key="2">
    <source>
        <dbReference type="ARBA" id="ARBA00022723"/>
    </source>
</evidence>
<dbReference type="InterPro" id="IPR028889">
    <property type="entry name" value="USP"/>
</dbReference>
<dbReference type="Gene3D" id="3.30.40.10">
    <property type="entry name" value="Zinc/RING finger domain, C3HC4 (zinc finger)"/>
    <property type="match status" value="1"/>
</dbReference>
<keyword evidence="4" id="KW-0862">Zinc</keyword>
<evidence type="ECO:0000313" key="10">
    <source>
        <dbReference type="Proteomes" id="UP000243459"/>
    </source>
</evidence>
<reference evidence="10" key="1">
    <citation type="journal article" date="2017" name="Nat. Commun.">
        <title>The asparagus genome sheds light on the origin and evolution of a young Y chromosome.</title>
        <authorList>
            <person name="Harkess A."/>
            <person name="Zhou J."/>
            <person name="Xu C."/>
            <person name="Bowers J.E."/>
            <person name="Van der Hulst R."/>
            <person name="Ayyampalayam S."/>
            <person name="Mercati F."/>
            <person name="Riccardi P."/>
            <person name="McKain M.R."/>
            <person name="Kakrana A."/>
            <person name="Tang H."/>
            <person name="Ray J."/>
            <person name="Groenendijk J."/>
            <person name="Arikit S."/>
            <person name="Mathioni S.M."/>
            <person name="Nakano M."/>
            <person name="Shan H."/>
            <person name="Telgmann-Rauber A."/>
            <person name="Kanno A."/>
            <person name="Yue Z."/>
            <person name="Chen H."/>
            <person name="Li W."/>
            <person name="Chen Y."/>
            <person name="Xu X."/>
            <person name="Zhang Y."/>
            <person name="Luo S."/>
            <person name="Chen H."/>
            <person name="Gao J."/>
            <person name="Mao Z."/>
            <person name="Pires J.C."/>
            <person name="Luo M."/>
            <person name="Kudrna D."/>
            <person name="Wing R.A."/>
            <person name="Meyers B.C."/>
            <person name="Yi K."/>
            <person name="Kong H."/>
            <person name="Lavrijsen P."/>
            <person name="Sunseri F."/>
            <person name="Falavigna A."/>
            <person name="Ye Y."/>
            <person name="Leebens-Mack J.H."/>
            <person name="Chen G."/>
        </authorList>
    </citation>
    <scope>NUCLEOTIDE SEQUENCE [LARGE SCALE GENOMIC DNA]</scope>
    <source>
        <strain evidence="10">cv. DH0086</strain>
    </source>
</reference>
<dbReference type="OMA" id="VNQKPEC"/>
<dbReference type="EMBL" id="CM007389">
    <property type="protein sequence ID" value="ONK58078.1"/>
    <property type="molecule type" value="Genomic_DNA"/>
</dbReference>
<dbReference type="InterPro" id="IPR050164">
    <property type="entry name" value="Peptidase_C19"/>
</dbReference>
<evidence type="ECO:0000256" key="5">
    <source>
        <dbReference type="PROSITE-ProRule" id="PRU00502"/>
    </source>
</evidence>
<dbReference type="SUPFAM" id="SSF54001">
    <property type="entry name" value="Cysteine proteinases"/>
    <property type="match status" value="1"/>
</dbReference>
<feature type="domain" description="UBP-type" evidence="8">
    <location>
        <begin position="15"/>
        <end position="145"/>
    </location>
</feature>
<dbReference type="PANTHER" id="PTHR24006">
    <property type="entry name" value="UBIQUITIN CARBOXYL-TERMINAL HYDROLASE"/>
    <property type="match status" value="1"/>
</dbReference>
<dbReference type="GO" id="GO:0016579">
    <property type="term" value="P:protein deubiquitination"/>
    <property type="evidence" value="ECO:0007669"/>
    <property type="project" value="InterPro"/>
</dbReference>
<dbReference type="InterPro" id="IPR001607">
    <property type="entry name" value="Znf_UBP"/>
</dbReference>
<evidence type="ECO:0000256" key="4">
    <source>
        <dbReference type="ARBA" id="ARBA00022833"/>
    </source>
</evidence>
<sequence length="625" mass="71635">MARTKSQSRPRPRPYICRHHTGGSIKRERILGRIKSSASMGFACQTCNNKVKDSLDMPPKKRMEVVPEGTVHWVCWICEESFCGVENEYGPSGHAFDHGKKDKHSFSIRVDKPSELYCFVCEIYRLVTTEEEKNLEDEDNERPKMFVRKYAKGMQQQKFNYPCRFKGLPNLVNTCYFNAALQNLFAMDRLGQCLANLEMPVGYVTGALKRLFNETYDDFRVTIQPQELLDFVQKDQRFVAGIQHDSHELLLYLLDKLQSEGMSFVDEIFRGEFSSILCCDRCGKTSTTHDPLLDLSLQIPTKIHPNERNEIISPKTDVPLKVHPNERNGIISPKINVPAVEKHEGSQDGGVIEKSLTVDSDEEVNVNVCSIKPAVVFDTTIPISWNLNALNHDEVCEVDDMSGPLSIEKCLVLFTEPEDLLDNHCVHCSPPLQHQKPSEASEFQGSRVKSESEKNLGSPSKSSNQQDVGCNGHILAPSLGNEQLRKDEDMKTKCKEVKRKLIKKLLFKRLPFILTIQLKRFFQLKSGKFKKIEGHVVFHEMLDFMPYMDSRFVGEEKYVYRLIGIVEHLGSSMTFGHYVAYVRAEQNQEGKDSWFKADDTEIEEVSLKEVLKRNAYLLFYERTCY</sequence>
<dbReference type="InterPro" id="IPR018200">
    <property type="entry name" value="USP_CS"/>
</dbReference>
<dbReference type="Pfam" id="PF02148">
    <property type="entry name" value="zf-UBP"/>
    <property type="match status" value="1"/>
</dbReference>
<keyword evidence="10" id="KW-1185">Reference proteome</keyword>
<dbReference type="Proteomes" id="UP000243459">
    <property type="component" value="Chromosome 9"/>
</dbReference>
<dbReference type="PROSITE" id="PS50271">
    <property type="entry name" value="ZF_UBP"/>
    <property type="match status" value="1"/>
</dbReference>
<dbReference type="AlphaFoldDB" id="A0A5P1E689"/>
<evidence type="ECO:0000259" key="8">
    <source>
        <dbReference type="PROSITE" id="PS50271"/>
    </source>
</evidence>
<proteinExistence type="inferred from homology"/>
<dbReference type="GO" id="GO:0004843">
    <property type="term" value="F:cysteine-type deubiquitinase activity"/>
    <property type="evidence" value="ECO:0007669"/>
    <property type="project" value="InterPro"/>
</dbReference>
<dbReference type="InterPro" id="IPR038765">
    <property type="entry name" value="Papain-like_cys_pep_sf"/>
</dbReference>
<dbReference type="Gene3D" id="3.90.70.10">
    <property type="entry name" value="Cysteine proteinases"/>
    <property type="match status" value="1"/>
</dbReference>
<keyword evidence="2" id="KW-0479">Metal-binding</keyword>
<dbReference type="Gramene" id="ONK58078">
    <property type="protein sequence ID" value="ONK58078"/>
    <property type="gene ID" value="A4U43_C09F7890"/>
</dbReference>
<organism evidence="9 10">
    <name type="scientific">Asparagus officinalis</name>
    <name type="common">Garden asparagus</name>
    <dbReference type="NCBI Taxonomy" id="4686"/>
    <lineage>
        <taxon>Eukaryota</taxon>
        <taxon>Viridiplantae</taxon>
        <taxon>Streptophyta</taxon>
        <taxon>Embryophyta</taxon>
        <taxon>Tracheophyta</taxon>
        <taxon>Spermatophyta</taxon>
        <taxon>Magnoliopsida</taxon>
        <taxon>Liliopsida</taxon>
        <taxon>Asparagales</taxon>
        <taxon>Asparagaceae</taxon>
        <taxon>Asparagoideae</taxon>
        <taxon>Asparagus</taxon>
    </lineage>
</organism>
<dbReference type="GO" id="GO:0005634">
    <property type="term" value="C:nucleus"/>
    <property type="evidence" value="ECO:0007669"/>
    <property type="project" value="TreeGrafter"/>
</dbReference>
<dbReference type="PANTHER" id="PTHR24006:SF781">
    <property type="entry name" value="LD34905P"/>
    <property type="match status" value="1"/>
</dbReference>
<dbReference type="SUPFAM" id="SSF57850">
    <property type="entry name" value="RING/U-box"/>
    <property type="match status" value="1"/>
</dbReference>
<feature type="compositionally biased region" description="Polar residues" evidence="6">
    <location>
        <begin position="455"/>
        <end position="468"/>
    </location>
</feature>
<evidence type="ECO:0000256" key="3">
    <source>
        <dbReference type="ARBA" id="ARBA00022771"/>
    </source>
</evidence>
<feature type="region of interest" description="Disordered" evidence="6">
    <location>
        <begin position="431"/>
        <end position="469"/>
    </location>
</feature>